<dbReference type="SUPFAM" id="SSF49482">
    <property type="entry name" value="Aromatic compound dioxygenase"/>
    <property type="match status" value="1"/>
</dbReference>
<protein>
    <submittedName>
        <fullName evidence="4">Catechol 1,2-dioxygenase</fullName>
    </submittedName>
</protein>
<dbReference type="KEGG" id="abac:LuPra_01841"/>
<dbReference type="PATRIC" id="fig|1813736.3.peg.1931"/>
<accession>A0A143PJ94</accession>
<feature type="compositionally biased region" description="Low complexity" evidence="1">
    <location>
        <begin position="29"/>
        <end position="46"/>
    </location>
</feature>
<evidence type="ECO:0000313" key="4">
    <source>
        <dbReference type="EMBL" id="AMY08637.1"/>
    </source>
</evidence>
<dbReference type="AlphaFoldDB" id="A0A143PJ94"/>
<feature type="compositionally biased region" description="Polar residues" evidence="1">
    <location>
        <begin position="55"/>
        <end position="64"/>
    </location>
</feature>
<feature type="domain" description="Intradiol ring-cleavage dioxygenases" evidence="3">
    <location>
        <begin position="72"/>
        <end position="184"/>
    </location>
</feature>
<keyword evidence="5" id="KW-1185">Reference proteome</keyword>
<keyword evidence="4" id="KW-0223">Dioxygenase</keyword>
<dbReference type="Proteomes" id="UP000076079">
    <property type="component" value="Chromosome"/>
</dbReference>
<dbReference type="PANTHER" id="PTHR34315">
    <property type="match status" value="1"/>
</dbReference>
<evidence type="ECO:0000256" key="2">
    <source>
        <dbReference type="SAM" id="SignalP"/>
    </source>
</evidence>
<dbReference type="STRING" id="1855912.LuPra_01841"/>
<keyword evidence="4" id="KW-0560">Oxidoreductase</keyword>
<keyword evidence="2" id="KW-0732">Signal</keyword>
<dbReference type="CDD" id="cd03457">
    <property type="entry name" value="intradiol_dioxygenase_like"/>
    <property type="match status" value="1"/>
</dbReference>
<reference evidence="4 5" key="1">
    <citation type="journal article" date="2016" name="Genome Announc.">
        <title>First Complete Genome Sequence of a Subdivision 6 Acidobacterium Strain.</title>
        <authorList>
            <person name="Huang S."/>
            <person name="Vieira S."/>
            <person name="Bunk B."/>
            <person name="Riedel T."/>
            <person name="Sproer C."/>
            <person name="Overmann J."/>
        </authorList>
    </citation>
    <scope>NUCLEOTIDE SEQUENCE [LARGE SCALE GENOMIC DNA]</scope>
    <source>
        <strain evidence="5">DSM 100886 HEG_-6_39</strain>
    </source>
</reference>
<organism evidence="4 5">
    <name type="scientific">Luteitalea pratensis</name>
    <dbReference type="NCBI Taxonomy" id="1855912"/>
    <lineage>
        <taxon>Bacteria</taxon>
        <taxon>Pseudomonadati</taxon>
        <taxon>Acidobacteriota</taxon>
        <taxon>Vicinamibacteria</taxon>
        <taxon>Vicinamibacterales</taxon>
        <taxon>Vicinamibacteraceae</taxon>
        <taxon>Luteitalea</taxon>
    </lineage>
</organism>
<dbReference type="EMBL" id="CP015136">
    <property type="protein sequence ID" value="AMY08637.1"/>
    <property type="molecule type" value="Genomic_DNA"/>
</dbReference>
<dbReference type="InterPro" id="IPR000627">
    <property type="entry name" value="Intradiol_dOase_C"/>
</dbReference>
<evidence type="ECO:0000259" key="3">
    <source>
        <dbReference type="Pfam" id="PF00775"/>
    </source>
</evidence>
<dbReference type="GO" id="GO:0008199">
    <property type="term" value="F:ferric iron binding"/>
    <property type="evidence" value="ECO:0007669"/>
    <property type="project" value="InterPro"/>
</dbReference>
<sequence length="239" mass="24728" precursor="true">MGSFVRERREAILMLSAAAGAALAFGCGGSSPTSPTSTSPTGSGTTTTGGTGTTNAACSVSPSETLGPYPSLQDLIRSDIREDREGTPLQLTITVVNVAAGCAPLSNVAVEIWQCDVAGNYSQYGSQTARTYLRGIQTTNSAGEVTFTTLYPGWYQGRATHIHVEVASARRSLKVTQMAFPEDISTIVHTQGVYASRGVNRTTNASDGIFADSIANEMATVAGSPATGMTATFRVGVSA</sequence>
<dbReference type="RefSeq" id="WP_110170461.1">
    <property type="nucleotide sequence ID" value="NZ_CP015136.1"/>
</dbReference>
<proteinExistence type="predicted"/>
<dbReference type="Pfam" id="PF00775">
    <property type="entry name" value="Dioxygenase_C"/>
    <property type="match status" value="1"/>
</dbReference>
<feature type="chain" id="PRO_5007511442" evidence="2">
    <location>
        <begin position="25"/>
        <end position="239"/>
    </location>
</feature>
<feature type="region of interest" description="Disordered" evidence="1">
    <location>
        <begin position="29"/>
        <end position="71"/>
    </location>
</feature>
<dbReference type="GO" id="GO:0016702">
    <property type="term" value="F:oxidoreductase activity, acting on single donors with incorporation of molecular oxygen, incorporation of two atoms of oxygen"/>
    <property type="evidence" value="ECO:0007669"/>
    <property type="project" value="InterPro"/>
</dbReference>
<evidence type="ECO:0000256" key="1">
    <source>
        <dbReference type="SAM" id="MobiDB-lite"/>
    </source>
</evidence>
<gene>
    <name evidence="4" type="ORF">LuPra_01841</name>
</gene>
<dbReference type="PANTHER" id="PTHR34315:SF1">
    <property type="entry name" value="INTRADIOL RING-CLEAVAGE DIOXYGENASES DOMAIN-CONTAINING PROTEIN-RELATED"/>
    <property type="match status" value="1"/>
</dbReference>
<dbReference type="InterPro" id="IPR015889">
    <property type="entry name" value="Intradiol_dOase_core"/>
</dbReference>
<evidence type="ECO:0000313" key="5">
    <source>
        <dbReference type="Proteomes" id="UP000076079"/>
    </source>
</evidence>
<reference evidence="5" key="2">
    <citation type="submission" date="2016-04" db="EMBL/GenBank/DDBJ databases">
        <title>First Complete Genome Sequence of a Subdivision 6 Acidobacterium.</title>
        <authorList>
            <person name="Huang S."/>
            <person name="Vieira S."/>
            <person name="Bunk B."/>
            <person name="Riedel T."/>
            <person name="Sproeer C."/>
            <person name="Overmann J."/>
        </authorList>
    </citation>
    <scope>NUCLEOTIDE SEQUENCE [LARGE SCALE GENOMIC DNA]</scope>
    <source>
        <strain evidence="5">DSM 100886 HEG_-6_39</strain>
    </source>
</reference>
<dbReference type="PROSITE" id="PS51257">
    <property type="entry name" value="PROKAR_LIPOPROTEIN"/>
    <property type="match status" value="1"/>
</dbReference>
<dbReference type="OrthoDB" id="9800887at2"/>
<name>A0A143PJ94_LUTPR</name>
<dbReference type="Gene3D" id="2.60.130.10">
    <property type="entry name" value="Aromatic compound dioxygenase"/>
    <property type="match status" value="1"/>
</dbReference>
<feature type="signal peptide" evidence="2">
    <location>
        <begin position="1"/>
        <end position="24"/>
    </location>
</feature>